<dbReference type="RefSeq" id="WP_139640828.1">
    <property type="nucleotide sequence ID" value="NZ_BAAAZS010000006.1"/>
</dbReference>
<name>A0A5C4VCG3_9ACTN</name>
<evidence type="ECO:0008006" key="3">
    <source>
        <dbReference type="Google" id="ProtNLM"/>
    </source>
</evidence>
<dbReference type="AlphaFoldDB" id="A0A5C4VCG3"/>
<keyword evidence="2" id="KW-1185">Reference proteome</keyword>
<accession>A0A5C4VCG3</accession>
<dbReference type="Proteomes" id="UP000311713">
    <property type="component" value="Unassembled WGS sequence"/>
</dbReference>
<protein>
    <recommendedName>
        <fullName evidence="3">DUF3368 domain-containing protein</fullName>
    </recommendedName>
</protein>
<sequence>MTTQTVVDELRHHGMSLAAADWLEVVHVDHLAELAALVRWMERVAGANSNEGEATVLAWAEVHDAVAVVDDGDARRIARRYGVPAVWGSLRVIAMAVGAGQTTEYVATSLVDALVNSGARYPCARGEFIGWAQANGLL</sequence>
<proteinExistence type="predicted"/>
<dbReference type="EMBL" id="VDGT01000002">
    <property type="protein sequence ID" value="TNM33587.1"/>
    <property type="molecule type" value="Genomic_DNA"/>
</dbReference>
<dbReference type="Pfam" id="PF11848">
    <property type="entry name" value="DUF3368"/>
    <property type="match status" value="1"/>
</dbReference>
<organism evidence="1 2">
    <name type="scientific">Streptomyces sedi</name>
    <dbReference type="NCBI Taxonomy" id="555059"/>
    <lineage>
        <taxon>Bacteria</taxon>
        <taxon>Bacillati</taxon>
        <taxon>Actinomycetota</taxon>
        <taxon>Actinomycetes</taxon>
        <taxon>Kitasatosporales</taxon>
        <taxon>Streptomycetaceae</taxon>
        <taxon>Streptomyces</taxon>
    </lineage>
</organism>
<comment type="caution">
    <text evidence="1">The sequence shown here is derived from an EMBL/GenBank/DDBJ whole genome shotgun (WGS) entry which is preliminary data.</text>
</comment>
<dbReference type="InterPro" id="IPR021799">
    <property type="entry name" value="PIN-like_prokaryotic"/>
</dbReference>
<gene>
    <name evidence="1" type="ORF">FH715_04355</name>
</gene>
<evidence type="ECO:0000313" key="2">
    <source>
        <dbReference type="Proteomes" id="UP000311713"/>
    </source>
</evidence>
<reference evidence="1 2" key="1">
    <citation type="submission" date="2019-06" db="EMBL/GenBank/DDBJ databases">
        <title>Draft genome of Streptomyces sedi sp. JCM16909.</title>
        <authorList>
            <person name="Klykleung N."/>
            <person name="Tanasupawat S."/>
            <person name="Kudo T."/>
            <person name="Yuki M."/>
            <person name="Ohkuma M."/>
        </authorList>
    </citation>
    <scope>NUCLEOTIDE SEQUENCE [LARGE SCALE GENOMIC DNA]</scope>
    <source>
        <strain evidence="1 2">JCM 16909</strain>
    </source>
</reference>
<evidence type="ECO:0000313" key="1">
    <source>
        <dbReference type="EMBL" id="TNM33587.1"/>
    </source>
</evidence>
<dbReference type="OrthoDB" id="3691597at2"/>